<evidence type="ECO:0000256" key="7">
    <source>
        <dbReference type="ARBA" id="ARBA00022857"/>
    </source>
</evidence>
<keyword evidence="6 11" id="KW-0460">Magnesium</keyword>
<dbReference type="InterPro" id="IPR013785">
    <property type="entry name" value="Aldolase_TIM"/>
</dbReference>
<proteinExistence type="inferred from homology"/>
<organism evidence="13 14">
    <name type="scientific">Lentzea roselyniae</name>
    <dbReference type="NCBI Taxonomy" id="531940"/>
    <lineage>
        <taxon>Bacteria</taxon>
        <taxon>Bacillati</taxon>
        <taxon>Actinomycetota</taxon>
        <taxon>Actinomycetes</taxon>
        <taxon>Pseudonocardiales</taxon>
        <taxon>Pseudonocardiaceae</taxon>
        <taxon>Lentzea</taxon>
    </lineage>
</organism>
<reference evidence="14" key="1">
    <citation type="journal article" date="2019" name="Int. J. Syst. Evol. Microbiol.">
        <title>The Global Catalogue of Microorganisms (GCM) 10K type strain sequencing project: providing services to taxonomists for standard genome sequencing and annotation.</title>
        <authorList>
            <consortium name="The Broad Institute Genomics Platform"/>
            <consortium name="The Broad Institute Genome Sequencing Center for Infectious Disease"/>
            <person name="Wu L."/>
            <person name="Ma J."/>
        </authorList>
    </citation>
    <scope>NUCLEOTIDE SEQUENCE [LARGE SCALE GENOMIC DNA]</scope>
    <source>
        <strain evidence="14">JCM 17494</strain>
    </source>
</reference>
<feature type="domain" description="FMN-dependent dehydrogenase" evidence="12">
    <location>
        <begin position="163"/>
        <end position="321"/>
    </location>
</feature>
<keyword evidence="14" id="KW-1185">Reference proteome</keyword>
<evidence type="ECO:0000256" key="4">
    <source>
        <dbReference type="ARBA" id="ARBA00022643"/>
    </source>
</evidence>
<dbReference type="InterPro" id="IPR000262">
    <property type="entry name" value="FMN-dep_DH"/>
</dbReference>
<feature type="binding site" evidence="11">
    <location>
        <begin position="257"/>
        <end position="259"/>
    </location>
    <ligand>
        <name>FMN</name>
        <dbReference type="ChEBI" id="CHEBI:58210"/>
    </ligand>
</feature>
<comment type="cofactor">
    <cofactor evidence="1 11">
        <name>FMN</name>
        <dbReference type="ChEBI" id="CHEBI:58210"/>
    </cofactor>
</comment>
<comment type="caution">
    <text evidence="11">Lacks conserved residue(s) required for the propagation of feature annotation.</text>
</comment>
<evidence type="ECO:0000313" key="14">
    <source>
        <dbReference type="Proteomes" id="UP001500711"/>
    </source>
</evidence>
<dbReference type="CDD" id="cd02811">
    <property type="entry name" value="IDI-2_FMN"/>
    <property type="match status" value="1"/>
</dbReference>
<feature type="binding site" evidence="11">
    <location>
        <begin position="5"/>
        <end position="6"/>
    </location>
    <ligand>
        <name>substrate</name>
    </ligand>
</feature>
<comment type="subcellular location">
    <subcellularLocation>
        <location evidence="11">Cytoplasm</location>
    </subcellularLocation>
</comment>
<evidence type="ECO:0000256" key="11">
    <source>
        <dbReference type="HAMAP-Rule" id="MF_00354"/>
    </source>
</evidence>
<gene>
    <name evidence="11 13" type="primary">fni</name>
    <name evidence="13" type="ORF">GCM10022267_75320</name>
</gene>
<keyword evidence="8 11" id="KW-0414">Isoprene biosynthesis</keyword>
<evidence type="ECO:0000256" key="1">
    <source>
        <dbReference type="ARBA" id="ARBA00001917"/>
    </source>
</evidence>
<keyword evidence="2 11" id="KW-0963">Cytoplasm</keyword>
<keyword evidence="5 11" id="KW-0479">Metal-binding</keyword>
<dbReference type="Pfam" id="PF01070">
    <property type="entry name" value="FMN_dh"/>
    <property type="match status" value="1"/>
</dbReference>
<evidence type="ECO:0000256" key="6">
    <source>
        <dbReference type="ARBA" id="ARBA00022842"/>
    </source>
</evidence>
<dbReference type="EMBL" id="BAABBE010000032">
    <property type="protein sequence ID" value="GAA3677390.1"/>
    <property type="molecule type" value="Genomic_DNA"/>
</dbReference>
<feature type="binding site" evidence="11">
    <location>
        <position position="213"/>
    </location>
    <ligand>
        <name>FMN</name>
        <dbReference type="ChEBI" id="CHEBI:58210"/>
    </ligand>
</feature>
<comment type="catalytic activity">
    <reaction evidence="11">
        <text>isopentenyl diphosphate = dimethylallyl diphosphate</text>
        <dbReference type="Rhea" id="RHEA:23284"/>
        <dbReference type="ChEBI" id="CHEBI:57623"/>
        <dbReference type="ChEBI" id="CHEBI:128769"/>
        <dbReference type="EC" id="5.3.3.2"/>
    </reaction>
</comment>
<comment type="subunit">
    <text evidence="10 11">Homooctamer. Dimer of tetramers.</text>
</comment>
<comment type="cofactor">
    <cofactor evidence="11">
        <name>NADPH</name>
        <dbReference type="ChEBI" id="CHEBI:57783"/>
    </cofactor>
</comment>
<feature type="binding site" evidence="11">
    <location>
        <position position="92"/>
    </location>
    <ligand>
        <name>FMN</name>
        <dbReference type="ChEBI" id="CHEBI:58210"/>
    </ligand>
</feature>
<comment type="cofactor">
    <cofactor evidence="11">
        <name>Mg(2+)</name>
        <dbReference type="ChEBI" id="CHEBI:18420"/>
    </cofactor>
</comment>
<feature type="binding site" evidence="11">
    <location>
        <position position="152"/>
    </location>
    <ligand>
        <name>Mg(2+)</name>
        <dbReference type="ChEBI" id="CHEBI:18420"/>
    </ligand>
</feature>
<feature type="binding site" evidence="11">
    <location>
        <position position="183"/>
    </location>
    <ligand>
        <name>FMN</name>
        <dbReference type="ChEBI" id="CHEBI:58210"/>
    </ligand>
</feature>
<evidence type="ECO:0000256" key="5">
    <source>
        <dbReference type="ARBA" id="ARBA00022723"/>
    </source>
</evidence>
<keyword evidence="4 11" id="KW-0288">FMN</keyword>
<feature type="binding site" evidence="11">
    <location>
        <begin position="62"/>
        <end position="64"/>
    </location>
    <ligand>
        <name>FMN</name>
        <dbReference type="ChEBI" id="CHEBI:58210"/>
    </ligand>
</feature>
<evidence type="ECO:0000256" key="10">
    <source>
        <dbReference type="ARBA" id="ARBA00025810"/>
    </source>
</evidence>
<evidence type="ECO:0000256" key="9">
    <source>
        <dbReference type="ARBA" id="ARBA00023235"/>
    </source>
</evidence>
<dbReference type="SUPFAM" id="SSF51395">
    <property type="entry name" value="FMN-linked oxidoreductases"/>
    <property type="match status" value="1"/>
</dbReference>
<feature type="binding site" evidence="11">
    <location>
        <position position="151"/>
    </location>
    <ligand>
        <name>substrate</name>
    </ligand>
</feature>
<dbReference type="PANTHER" id="PTHR43665">
    <property type="entry name" value="ISOPENTENYL-DIPHOSPHATE DELTA-ISOMERASE"/>
    <property type="match status" value="1"/>
</dbReference>
<name>A0ABP7C5R5_9PSEU</name>
<sequence>MIADRKNDHVRLAVEQHRPGGGNEFDDVTFIHHALAGIDREDVSLTTRFAGVEWNTPLYINAMTGGSTKTGDINRDLAIAARETGVAIASGSMSAYLKDPASAPTFRVLRDENPDGFVMANINANASVAHARQAVDLLAADALQIHLNTVQEIVMPEGDRSFAAWGPRIEEIVASVGVPVFVKEVGFGLSRETVLCLRKLGVTVADVGGRGGTNFARIENSRRAGGDYAHVGDWGQSTPACLLDASDVGLPLFGSGGVRHPLDVVRGLALGASAVGVAGTFLKTVLDGGPDALIAQITAWLDQIKSIMTVLGARTPADLSRCEVRIRGELRDFCADRGIDVHRFARPFPTVP</sequence>
<comment type="caution">
    <text evidence="13">The sequence shown here is derived from an EMBL/GenBank/DDBJ whole genome shotgun (WGS) entry which is preliminary data.</text>
</comment>
<dbReference type="HAMAP" id="MF_00354">
    <property type="entry name" value="Idi_2"/>
    <property type="match status" value="1"/>
</dbReference>
<dbReference type="PIRSF" id="PIRSF003314">
    <property type="entry name" value="IPP_isomerase"/>
    <property type="match status" value="1"/>
</dbReference>
<evidence type="ECO:0000256" key="3">
    <source>
        <dbReference type="ARBA" id="ARBA00022630"/>
    </source>
</evidence>
<comment type="function">
    <text evidence="11">Involved in the biosynthesis of isoprenoids. Catalyzes the 1,3-allylic rearrangement of the homoallylic substrate isopentenyl (IPP) to its allylic isomer, dimethylallyl diphosphate (DMAPP).</text>
</comment>
<evidence type="ECO:0000259" key="12">
    <source>
        <dbReference type="Pfam" id="PF01070"/>
    </source>
</evidence>
<keyword evidence="3 11" id="KW-0285">Flavoprotein</keyword>
<dbReference type="PANTHER" id="PTHR43665:SF1">
    <property type="entry name" value="ISOPENTENYL-DIPHOSPHATE DELTA-ISOMERASE"/>
    <property type="match status" value="1"/>
</dbReference>
<protein>
    <recommendedName>
        <fullName evidence="11">Isopentenyl-diphosphate delta-isomerase</fullName>
        <shortName evidence="11">IPP isomerase</shortName>
        <ecNumber evidence="11">5.3.3.2</ecNumber>
    </recommendedName>
    <alternativeName>
        <fullName evidence="11">Isopentenyl diphosphate:dimethylallyl diphosphate isomerase</fullName>
    </alternativeName>
    <alternativeName>
        <fullName evidence="11">Isopentenyl pyrophosphate isomerase</fullName>
    </alternativeName>
    <alternativeName>
        <fullName evidence="11">Type 2 isopentenyl diphosphate isomerase</fullName>
        <shortName evidence="11">IDI-2</shortName>
    </alternativeName>
</protein>
<comment type="similarity">
    <text evidence="11">Belongs to the IPP isomerase type 2 family.</text>
</comment>
<evidence type="ECO:0000313" key="13">
    <source>
        <dbReference type="EMBL" id="GAA3677390.1"/>
    </source>
</evidence>
<accession>A0ABP7C5R5</accession>
<evidence type="ECO:0000256" key="8">
    <source>
        <dbReference type="ARBA" id="ARBA00023229"/>
    </source>
</evidence>
<keyword evidence="9 11" id="KW-0413">Isomerase</keyword>
<dbReference type="RefSeq" id="WP_346135437.1">
    <property type="nucleotide sequence ID" value="NZ_BAABBE010000032.1"/>
</dbReference>
<feature type="binding site" evidence="11">
    <location>
        <begin position="278"/>
        <end position="279"/>
    </location>
    <ligand>
        <name>FMN</name>
        <dbReference type="ChEBI" id="CHEBI:58210"/>
    </ligand>
</feature>
<keyword evidence="7 11" id="KW-0521">NADP</keyword>
<dbReference type="NCBIfam" id="TIGR02151">
    <property type="entry name" value="IPP_isom_2"/>
    <property type="match status" value="1"/>
</dbReference>
<dbReference type="Gene3D" id="3.20.20.70">
    <property type="entry name" value="Aldolase class I"/>
    <property type="match status" value="1"/>
</dbReference>
<dbReference type="InterPro" id="IPR011179">
    <property type="entry name" value="IPdP_isomerase"/>
</dbReference>
<dbReference type="EC" id="5.3.3.2" evidence="11"/>
<feature type="binding site" evidence="11">
    <location>
        <position position="121"/>
    </location>
    <ligand>
        <name>FMN</name>
        <dbReference type="ChEBI" id="CHEBI:58210"/>
    </ligand>
</feature>
<dbReference type="Proteomes" id="UP001500711">
    <property type="component" value="Unassembled WGS sequence"/>
</dbReference>
<evidence type="ECO:0000256" key="2">
    <source>
        <dbReference type="ARBA" id="ARBA00022490"/>
    </source>
</evidence>